<evidence type="ECO:0000313" key="6">
    <source>
        <dbReference type="EMBL" id="CDJ33274.1"/>
    </source>
</evidence>
<keyword evidence="3" id="KW-0347">Helicase</keyword>
<gene>
    <name evidence="6" type="ORF">EMH_0081440</name>
</gene>
<dbReference type="GO" id="GO:0016787">
    <property type="term" value="F:hydrolase activity"/>
    <property type="evidence" value="ECO:0007669"/>
    <property type="project" value="UniProtKB-KW"/>
</dbReference>
<dbReference type="GO" id="GO:0005524">
    <property type="term" value="F:ATP binding"/>
    <property type="evidence" value="ECO:0007669"/>
    <property type="project" value="UniProtKB-KW"/>
</dbReference>
<dbReference type="GeneID" id="25382548"/>
<keyword evidence="4" id="KW-0067">ATP-binding</keyword>
<dbReference type="Proteomes" id="UP000030744">
    <property type="component" value="Unassembled WGS sequence"/>
</dbReference>
<reference evidence="6" key="2">
    <citation type="submission" date="2013-10" db="EMBL/GenBank/DDBJ databases">
        <authorList>
            <person name="Aslett M."/>
        </authorList>
    </citation>
    <scope>NUCLEOTIDE SEQUENCE [LARGE SCALE GENOMIC DNA]</scope>
    <source>
        <strain evidence="6">Houghton</strain>
    </source>
</reference>
<feature type="domain" description="MER3 helicase-like winged helix" evidence="5">
    <location>
        <begin position="116"/>
        <end position="157"/>
    </location>
</feature>
<dbReference type="RefSeq" id="XP_013355838.1">
    <property type="nucleotide sequence ID" value="XM_013500384.1"/>
</dbReference>
<dbReference type="SUPFAM" id="SSF52540">
    <property type="entry name" value="P-loop containing nucleoside triphosphate hydrolases"/>
    <property type="match status" value="1"/>
</dbReference>
<protein>
    <recommendedName>
        <fullName evidence="5">MER3 helicase-like winged helix domain-containing protein</fullName>
    </recommendedName>
</protein>
<evidence type="ECO:0000313" key="7">
    <source>
        <dbReference type="Proteomes" id="UP000030744"/>
    </source>
</evidence>
<dbReference type="PANTHER" id="PTHR47961:SF4">
    <property type="entry name" value="ACTIVATING SIGNAL COINTEGRATOR 1 COMPLEX SUBUNIT 3"/>
    <property type="match status" value="1"/>
</dbReference>
<dbReference type="VEuPathDB" id="ToxoDB:EMH_0081440"/>
<accession>U6K5R8</accession>
<dbReference type="OrthoDB" id="344095at2759"/>
<dbReference type="InterPro" id="IPR050474">
    <property type="entry name" value="Hel308_SKI2-like"/>
</dbReference>
<evidence type="ECO:0000256" key="3">
    <source>
        <dbReference type="ARBA" id="ARBA00022806"/>
    </source>
</evidence>
<evidence type="ECO:0000256" key="1">
    <source>
        <dbReference type="ARBA" id="ARBA00022741"/>
    </source>
</evidence>
<keyword evidence="7" id="KW-1185">Reference proteome</keyword>
<sequence>MLLETLSYGVGLYHSGLSAAERLLVQQLHSSGAIQVVVVAEESAWGLQMSSHLVVVVDTKRFTENGYEDYPIADVLQMLGRATRPGIDKHGYVVLLCPSSKREYYKKFIFEPLPIESQLEQHLQDHVNAEVVLKTIESKQDAVDWLTWSFLYRRLSKAS</sequence>
<organism evidence="6 7">
    <name type="scientific">Eimeria mitis</name>
    <dbReference type="NCBI Taxonomy" id="44415"/>
    <lineage>
        <taxon>Eukaryota</taxon>
        <taxon>Sar</taxon>
        <taxon>Alveolata</taxon>
        <taxon>Apicomplexa</taxon>
        <taxon>Conoidasida</taxon>
        <taxon>Coccidia</taxon>
        <taxon>Eucoccidiorida</taxon>
        <taxon>Eimeriorina</taxon>
        <taxon>Eimeriidae</taxon>
        <taxon>Eimeria</taxon>
    </lineage>
</organism>
<name>U6K5R8_9EIME</name>
<keyword evidence="1" id="KW-0547">Nucleotide-binding</keyword>
<dbReference type="AlphaFoldDB" id="U6K5R8"/>
<dbReference type="Gene3D" id="3.40.50.300">
    <property type="entry name" value="P-loop containing nucleotide triphosphate hydrolases"/>
    <property type="match status" value="1"/>
</dbReference>
<dbReference type="InterPro" id="IPR027417">
    <property type="entry name" value="P-loop_NTPase"/>
</dbReference>
<dbReference type="Pfam" id="PF23445">
    <property type="entry name" value="WHD_SNRNP200"/>
    <property type="match status" value="1"/>
</dbReference>
<dbReference type="InterPro" id="IPR036388">
    <property type="entry name" value="WH-like_DNA-bd_sf"/>
</dbReference>
<evidence type="ECO:0000256" key="2">
    <source>
        <dbReference type="ARBA" id="ARBA00022801"/>
    </source>
</evidence>
<dbReference type="PANTHER" id="PTHR47961">
    <property type="entry name" value="DNA POLYMERASE THETA, PUTATIVE (AFU_ORTHOLOGUE AFUA_1G05260)-RELATED"/>
    <property type="match status" value="1"/>
</dbReference>
<keyword evidence="2" id="KW-0378">Hydrolase</keyword>
<reference evidence="6" key="1">
    <citation type="submission" date="2013-10" db="EMBL/GenBank/DDBJ databases">
        <title>Genomic analysis of the causative agents of coccidiosis in chickens.</title>
        <authorList>
            <person name="Reid A.J."/>
            <person name="Blake D."/>
            <person name="Billington K."/>
            <person name="Browne H."/>
            <person name="Dunn M."/>
            <person name="Hung S."/>
            <person name="Kawahara F."/>
            <person name="Miranda-Saavedra D."/>
            <person name="Mourier T."/>
            <person name="Nagra H."/>
            <person name="Otto T.D."/>
            <person name="Rawlings N."/>
            <person name="Sanchez A."/>
            <person name="Sanders M."/>
            <person name="Subramaniam C."/>
            <person name="Tay Y."/>
            <person name="Dear P."/>
            <person name="Doerig C."/>
            <person name="Gruber A."/>
            <person name="Parkinson J."/>
            <person name="Shirley M."/>
            <person name="Wan K.L."/>
            <person name="Berriman M."/>
            <person name="Tomley F."/>
            <person name="Pain A."/>
        </authorList>
    </citation>
    <scope>NUCLEOTIDE SEQUENCE [LARGE SCALE GENOMIC DNA]</scope>
    <source>
        <strain evidence="6">Houghton</strain>
    </source>
</reference>
<evidence type="ECO:0000256" key="4">
    <source>
        <dbReference type="ARBA" id="ARBA00022840"/>
    </source>
</evidence>
<dbReference type="InterPro" id="IPR057842">
    <property type="entry name" value="WH_MER3"/>
</dbReference>
<dbReference type="Gene3D" id="1.10.10.10">
    <property type="entry name" value="Winged helix-like DNA-binding domain superfamily/Winged helix DNA-binding domain"/>
    <property type="match status" value="1"/>
</dbReference>
<evidence type="ECO:0000259" key="5">
    <source>
        <dbReference type="Pfam" id="PF23445"/>
    </source>
</evidence>
<dbReference type="GO" id="GO:0005634">
    <property type="term" value="C:nucleus"/>
    <property type="evidence" value="ECO:0007669"/>
    <property type="project" value="TreeGrafter"/>
</dbReference>
<dbReference type="GO" id="GO:0004386">
    <property type="term" value="F:helicase activity"/>
    <property type="evidence" value="ECO:0007669"/>
    <property type="project" value="UniProtKB-KW"/>
</dbReference>
<dbReference type="EMBL" id="HG685047">
    <property type="protein sequence ID" value="CDJ33274.1"/>
    <property type="molecule type" value="Genomic_DNA"/>
</dbReference>
<proteinExistence type="predicted"/>